<keyword evidence="3" id="KW-1185">Reference proteome</keyword>
<feature type="chain" id="PRO_5024793791" evidence="1">
    <location>
        <begin position="27"/>
        <end position="791"/>
    </location>
</feature>
<name>A0A660L666_9ACTN</name>
<dbReference type="Proteomes" id="UP000278962">
    <property type="component" value="Unassembled WGS sequence"/>
</dbReference>
<evidence type="ECO:0000313" key="3">
    <source>
        <dbReference type="Proteomes" id="UP000278962"/>
    </source>
</evidence>
<protein>
    <submittedName>
        <fullName evidence="2">Uncharacterized protein</fullName>
    </submittedName>
</protein>
<dbReference type="EMBL" id="RBIL01000001">
    <property type="protein sequence ID" value="RKQ90487.1"/>
    <property type="molecule type" value="Genomic_DNA"/>
</dbReference>
<comment type="caution">
    <text evidence="2">The sequence shown here is derived from an EMBL/GenBank/DDBJ whole genome shotgun (WGS) entry which is preliminary data.</text>
</comment>
<dbReference type="SUPFAM" id="SSF51126">
    <property type="entry name" value="Pectin lyase-like"/>
    <property type="match status" value="1"/>
</dbReference>
<dbReference type="InterPro" id="IPR012334">
    <property type="entry name" value="Pectin_lyas_fold"/>
</dbReference>
<evidence type="ECO:0000256" key="1">
    <source>
        <dbReference type="SAM" id="SignalP"/>
    </source>
</evidence>
<dbReference type="Pfam" id="PF17957">
    <property type="entry name" value="Big_7"/>
    <property type="match status" value="1"/>
</dbReference>
<organism evidence="2 3">
    <name type="scientific">Solirubrobacter pauli</name>
    <dbReference type="NCBI Taxonomy" id="166793"/>
    <lineage>
        <taxon>Bacteria</taxon>
        <taxon>Bacillati</taxon>
        <taxon>Actinomycetota</taxon>
        <taxon>Thermoleophilia</taxon>
        <taxon>Solirubrobacterales</taxon>
        <taxon>Solirubrobacteraceae</taxon>
        <taxon>Solirubrobacter</taxon>
    </lineage>
</organism>
<reference evidence="2 3" key="1">
    <citation type="submission" date="2018-10" db="EMBL/GenBank/DDBJ databases">
        <title>Genomic Encyclopedia of Archaeal and Bacterial Type Strains, Phase II (KMG-II): from individual species to whole genera.</title>
        <authorList>
            <person name="Goeker M."/>
        </authorList>
    </citation>
    <scope>NUCLEOTIDE SEQUENCE [LARGE SCALE GENOMIC DNA]</scope>
    <source>
        <strain evidence="2 3">DSM 14954</strain>
    </source>
</reference>
<dbReference type="Gene3D" id="2.60.40.10">
    <property type="entry name" value="Immunoglobulins"/>
    <property type="match status" value="2"/>
</dbReference>
<dbReference type="InterPro" id="IPR011050">
    <property type="entry name" value="Pectin_lyase_fold/virulence"/>
</dbReference>
<feature type="signal peptide" evidence="1">
    <location>
        <begin position="1"/>
        <end position="26"/>
    </location>
</feature>
<evidence type="ECO:0000313" key="2">
    <source>
        <dbReference type="EMBL" id="RKQ90487.1"/>
    </source>
</evidence>
<dbReference type="GO" id="GO:0005975">
    <property type="term" value="P:carbohydrate metabolic process"/>
    <property type="evidence" value="ECO:0007669"/>
    <property type="project" value="UniProtKB-ARBA"/>
</dbReference>
<proteinExistence type="predicted"/>
<dbReference type="Gene3D" id="2.160.20.10">
    <property type="entry name" value="Single-stranded right-handed beta-helix, Pectin lyase-like"/>
    <property type="match status" value="1"/>
</dbReference>
<keyword evidence="1" id="KW-0732">Signal</keyword>
<dbReference type="InterPro" id="IPR013783">
    <property type="entry name" value="Ig-like_fold"/>
</dbReference>
<accession>A0A660L666</accession>
<dbReference type="AlphaFoldDB" id="A0A660L666"/>
<sequence length="791" mass="80098">MVSLKYAFLPALVGAGVLCLAPSAYAATLTVDDDKADCPAAAFTSVQAAVDAAAPGDTIVICQGKYAEGSGAPGTNAVTITKDGLTLKGAGAGVVTISPKSSGVNFGSILEPTPDLRNGIGDIIAIVGTPTQPLKADISGVTVSGYDPAGRPVAVEAGIAFVDAKGSVKRSHVTNVVTSEGDNAYTLPGGYRGTQPGIGIVQTSRALLAPVDGSRRLEIDRTRVDKYNRVGILIDGAQNDFAPFASSGAVNWGVITASQVIGRTQCSNYAGTGTCVTAAGQITTGPLFGQDGVRVTAGAYASVDSSLITQNMVNGTGAPLRSTTNAQTGATTPSSVNNENLVLAAGLRYAGARLTQYSLATGAVIDSKISNSNIVDNSYGALNLAADGTTTRTGNPNATQQSDPGQLLKAEYNWWGVRNVGTDAVTPPPQINPTVNPPVPENGVNGTAFQESGVGGGSTSNSVDFFPYRSGPQSATGLPSKPETGGAWPILTAPIPVLDNGPVNVTLSAPASADRGSTITLTANGSDDFGIKRVRFADGATTLGLATLPPYTLSATIPADAACGSTRAYTGVVMDSIGQTASASTTVTVTCPVTTNPPAPAAPTVAFNAAPTTLSGKTSVRFTPTAGAGIRSVQLFLGARSVCTLNGAPFDACEVTPSGADVGTQALRVVVTDQLGSTAQATTTVTVPKFKASVTLKVAKKNVKGNKARRTISGTIKFPANVTKAQGCSGKVTVQIKRNGRSVLNQVVSVSKSCTFSRSVTAARNGQTFSVSAKYAGNSVLTTASSTRRFS</sequence>
<gene>
    <name evidence="2" type="ORF">C8N24_0292</name>
</gene>